<dbReference type="InterPro" id="IPR012890">
    <property type="entry name" value="GCFC2-like"/>
</dbReference>
<evidence type="ECO:0000256" key="2">
    <source>
        <dbReference type="ARBA" id="ARBA00010801"/>
    </source>
</evidence>
<feature type="compositionally biased region" description="Acidic residues" evidence="4">
    <location>
        <begin position="242"/>
        <end position="252"/>
    </location>
</feature>
<feature type="region of interest" description="Disordered" evidence="4">
    <location>
        <begin position="229"/>
        <end position="257"/>
    </location>
</feature>
<dbReference type="EMBL" id="JABEBT010000003">
    <property type="protein sequence ID" value="KAF7639747.1"/>
    <property type="molecule type" value="Genomic_DNA"/>
</dbReference>
<keyword evidence="3" id="KW-0539">Nucleus</keyword>
<comment type="caution">
    <text evidence="6">The sequence shown here is derived from an EMBL/GenBank/DDBJ whole genome shotgun (WGS) entry which is preliminary data.</text>
</comment>
<name>A0A8T0A1P5_9BILA</name>
<feature type="domain" description="GCF C-terminal" evidence="5">
    <location>
        <begin position="660"/>
        <end position="790"/>
    </location>
</feature>
<dbReference type="PANTHER" id="PTHR12214">
    <property type="entry name" value="GC-RICH SEQUENCE DNA-BINDING FACTOR"/>
    <property type="match status" value="1"/>
</dbReference>
<comment type="subcellular location">
    <subcellularLocation>
        <location evidence="1">Nucleus</location>
    </subcellularLocation>
</comment>
<accession>A0A8T0A1P5</accession>
<dbReference type="InterPro" id="IPR022783">
    <property type="entry name" value="GCFC_dom"/>
</dbReference>
<comment type="similarity">
    <text evidence="2">Belongs to the GCF family.</text>
</comment>
<reference evidence="6" key="1">
    <citation type="journal article" date="2020" name="Ecol. Evol.">
        <title>Genome structure and content of the rice root-knot nematode (Meloidogyne graminicola).</title>
        <authorList>
            <person name="Phan N.T."/>
            <person name="Danchin E.G.J."/>
            <person name="Klopp C."/>
            <person name="Perfus-Barbeoch L."/>
            <person name="Kozlowski D.K."/>
            <person name="Koutsovoulos G.D."/>
            <person name="Lopez-Roques C."/>
            <person name="Bouchez O."/>
            <person name="Zahm M."/>
            <person name="Besnard G."/>
            <person name="Bellafiore S."/>
        </authorList>
    </citation>
    <scope>NUCLEOTIDE SEQUENCE</scope>
    <source>
        <strain evidence="6">VN-18</strain>
    </source>
</reference>
<dbReference type="GO" id="GO:0000398">
    <property type="term" value="P:mRNA splicing, via spliceosome"/>
    <property type="evidence" value="ECO:0007669"/>
    <property type="project" value="InterPro"/>
</dbReference>
<feature type="region of interest" description="Disordered" evidence="4">
    <location>
        <begin position="277"/>
        <end position="323"/>
    </location>
</feature>
<sequence>MKIFINLRSKIKMFRKLKSKTGDNSVRNIRQRIDEEGVGGGDIQNKQTTTNYSDDIEYTLNVNNNEKTSTLLPKYNTGLSFNEDEGDDLTGFKLKKHGYRTNETNEKILRKQRLLAAKAERLKSTIEIEKIEDRTNGTENISRQQNIQEIEKLRQSESQNFSEEIISINSIEDVREVFPTSFDGIPDAKAVYEARKKREILRQVGASSTIGSNSGEFIPLDDTIRLKGNKQTGERSRLIREDENDISDEDEGGSFYSAKKLLQTEEDARREEQANFLSMEQGSSGEEENNGQKINGRKQRRKQTKKLNKNISDEEEEEDELRRWEHEQIRKGVSSNKVIQMRNELAATSLYFNENYTKLEKEGGGGEAEMDIEVDIEILNVQQQNIYQQQQQYSPSIPKFGNSSTIPDVTKPNTSFEQLLDNLNQRINGKKKYLEHSMPQLENKFKMFQNVRIYTRDLLDCLNEKYLQINDLEEKILDMWKQRTERLIKRRRQDVQDEYERCAANALGRSFIIPNPEFAQRETEREARRKRRKLQRSNIHFDGLSSDDEETQSQEVFYNETIVQKIYFLDTEDDFCQIQRIIVRIINWLVIDEDSFEKAYVSLCIPKLLGPFIRLQMINWIPLKNNLLLHCFPWYNQLLTAGLDNSGLESIEHPFIIQLIPNIVEKVIFPKIARIIREQWDPLSLTESTNLATLLRSLINDYPVANLNSKKMKEILECLNLRIRDVLENDTFVPLYSKDAIESVETGCAVFMDRQFWKSIKIMRSILCFRGILSDNFLEELVMEGLVNRCVVMSLQFAVITNPTTIPKCLALGAQIPIDWLPPKHYSSYRSLEVLFKQVIEVYKQRDRKFSEQMQNFVNLLSPIKKENVEEEEND</sequence>
<feature type="compositionally biased region" description="Basic residues" evidence="4">
    <location>
        <begin position="295"/>
        <end position="308"/>
    </location>
</feature>
<dbReference type="OrthoDB" id="429427at2759"/>
<dbReference type="PANTHER" id="PTHR12214:SF0">
    <property type="entry name" value="LD29489P"/>
    <property type="match status" value="1"/>
</dbReference>
<dbReference type="AlphaFoldDB" id="A0A8T0A1P5"/>
<dbReference type="Pfam" id="PF07842">
    <property type="entry name" value="GCFC"/>
    <property type="match status" value="1"/>
</dbReference>
<evidence type="ECO:0000256" key="4">
    <source>
        <dbReference type="SAM" id="MobiDB-lite"/>
    </source>
</evidence>
<evidence type="ECO:0000313" key="7">
    <source>
        <dbReference type="Proteomes" id="UP000605970"/>
    </source>
</evidence>
<feature type="compositionally biased region" description="Basic and acidic residues" evidence="4">
    <location>
        <begin position="232"/>
        <end position="241"/>
    </location>
</feature>
<organism evidence="6 7">
    <name type="scientific">Meloidogyne graminicola</name>
    <dbReference type="NCBI Taxonomy" id="189291"/>
    <lineage>
        <taxon>Eukaryota</taxon>
        <taxon>Metazoa</taxon>
        <taxon>Ecdysozoa</taxon>
        <taxon>Nematoda</taxon>
        <taxon>Chromadorea</taxon>
        <taxon>Rhabditida</taxon>
        <taxon>Tylenchina</taxon>
        <taxon>Tylenchomorpha</taxon>
        <taxon>Tylenchoidea</taxon>
        <taxon>Meloidogynidae</taxon>
        <taxon>Meloidogyninae</taxon>
        <taxon>Meloidogyne</taxon>
    </lineage>
</organism>
<gene>
    <name evidence="6" type="ORF">Mgra_00000668</name>
</gene>
<dbReference type="GO" id="GO:0005634">
    <property type="term" value="C:nucleus"/>
    <property type="evidence" value="ECO:0007669"/>
    <property type="project" value="UniProtKB-SubCell"/>
</dbReference>
<evidence type="ECO:0000256" key="3">
    <source>
        <dbReference type="ARBA" id="ARBA00023242"/>
    </source>
</evidence>
<dbReference type="Proteomes" id="UP000605970">
    <property type="component" value="Unassembled WGS sequence"/>
</dbReference>
<proteinExistence type="inferred from homology"/>
<evidence type="ECO:0000259" key="5">
    <source>
        <dbReference type="Pfam" id="PF07842"/>
    </source>
</evidence>
<protein>
    <submittedName>
        <fullName evidence="6">GCFC domain-containing protein</fullName>
    </submittedName>
</protein>
<evidence type="ECO:0000313" key="6">
    <source>
        <dbReference type="EMBL" id="KAF7639747.1"/>
    </source>
</evidence>
<keyword evidence="7" id="KW-1185">Reference proteome</keyword>
<dbReference type="GO" id="GO:0003677">
    <property type="term" value="F:DNA binding"/>
    <property type="evidence" value="ECO:0007669"/>
    <property type="project" value="InterPro"/>
</dbReference>
<evidence type="ECO:0000256" key="1">
    <source>
        <dbReference type="ARBA" id="ARBA00004123"/>
    </source>
</evidence>